<comment type="pathway">
    <text evidence="1">Mycotoxin biosynthesis.</text>
</comment>
<protein>
    <recommendedName>
        <fullName evidence="6">Tat pathway signal sequence</fullName>
    </recommendedName>
</protein>
<gene>
    <name evidence="4" type="ORF">E8E13_002975</name>
</gene>
<dbReference type="GO" id="GO:0043386">
    <property type="term" value="P:mycotoxin biosynthetic process"/>
    <property type="evidence" value="ECO:0007669"/>
    <property type="project" value="InterPro"/>
</dbReference>
<dbReference type="PANTHER" id="PTHR33365:SF4">
    <property type="entry name" value="CYCLOCHLOROTINE BIOSYNTHESIS PROTEIN O"/>
    <property type="match status" value="1"/>
</dbReference>
<evidence type="ECO:0000256" key="3">
    <source>
        <dbReference type="SAM" id="Phobius"/>
    </source>
</evidence>
<reference evidence="4" key="1">
    <citation type="submission" date="2019-04" db="EMBL/GenBank/DDBJ databases">
        <title>Sequencing of skin fungus with MAO and IRED activity.</title>
        <authorList>
            <person name="Marsaioli A.J."/>
            <person name="Bonatto J.M.C."/>
            <person name="Reis Junior O."/>
        </authorList>
    </citation>
    <scope>NUCLEOTIDE SEQUENCE</scope>
    <source>
        <strain evidence="4">30M1</strain>
    </source>
</reference>
<dbReference type="OrthoDB" id="3691914at2759"/>
<proteinExistence type="inferred from homology"/>
<dbReference type="Pfam" id="PF11807">
    <property type="entry name" value="UstYa"/>
    <property type="match status" value="1"/>
</dbReference>
<keyword evidence="3" id="KW-0812">Transmembrane</keyword>
<organism evidence="4 5">
    <name type="scientific">Curvularia kusanoi</name>
    <name type="common">Cochliobolus kusanoi</name>
    <dbReference type="NCBI Taxonomy" id="90978"/>
    <lineage>
        <taxon>Eukaryota</taxon>
        <taxon>Fungi</taxon>
        <taxon>Dikarya</taxon>
        <taxon>Ascomycota</taxon>
        <taxon>Pezizomycotina</taxon>
        <taxon>Dothideomycetes</taxon>
        <taxon>Pleosporomycetidae</taxon>
        <taxon>Pleosporales</taxon>
        <taxon>Pleosporineae</taxon>
        <taxon>Pleosporaceae</taxon>
        <taxon>Curvularia</taxon>
    </lineage>
</organism>
<feature type="transmembrane region" description="Helical" evidence="3">
    <location>
        <begin position="45"/>
        <end position="64"/>
    </location>
</feature>
<evidence type="ECO:0000313" key="5">
    <source>
        <dbReference type="Proteomes" id="UP000801428"/>
    </source>
</evidence>
<comment type="similarity">
    <text evidence="2">Belongs to the ustYa family.</text>
</comment>
<dbReference type="Proteomes" id="UP000801428">
    <property type="component" value="Unassembled WGS sequence"/>
</dbReference>
<evidence type="ECO:0000256" key="1">
    <source>
        <dbReference type="ARBA" id="ARBA00004685"/>
    </source>
</evidence>
<dbReference type="EMBL" id="SWKU01000019">
    <property type="protein sequence ID" value="KAF2998483.1"/>
    <property type="molecule type" value="Genomic_DNA"/>
</dbReference>
<sequence>MAWFNRTKDENSNEEAEEASIGLISSKSHTLANERRKNTEARWQWSRTALLAFAISSNLFWIFVNLHLRTLVHRTQIVPETNFVSAQALPTQSSTVDFDDLLMWNSTSKQVYRQMNHSLPLYFGAPSPAIDAAWADLMRFEYPAIGPEEISMNPSLSFSPSDLHPATGKFHIALDVFHNLHCLNAVRKELDKDYYGEHHHGKVERSRQEAQHTASAVQAAQRDHIDHCLNHIRQTLQCRPDFSPAAMSIFTDTDGAQFFLGNSKRHTCVDWSKVMTWAQERERGLGYAPMR</sequence>
<dbReference type="AlphaFoldDB" id="A0A9P4TAE9"/>
<dbReference type="InterPro" id="IPR021765">
    <property type="entry name" value="UstYa-like"/>
</dbReference>
<evidence type="ECO:0000313" key="4">
    <source>
        <dbReference type="EMBL" id="KAF2998483.1"/>
    </source>
</evidence>
<keyword evidence="3" id="KW-1133">Transmembrane helix</keyword>
<name>A0A9P4TAE9_CURKU</name>
<dbReference type="PANTHER" id="PTHR33365">
    <property type="entry name" value="YALI0B05434P"/>
    <property type="match status" value="1"/>
</dbReference>
<keyword evidence="5" id="KW-1185">Reference proteome</keyword>
<evidence type="ECO:0000256" key="2">
    <source>
        <dbReference type="ARBA" id="ARBA00035112"/>
    </source>
</evidence>
<accession>A0A9P4TAE9</accession>
<keyword evidence="3" id="KW-0472">Membrane</keyword>
<comment type="caution">
    <text evidence="4">The sequence shown here is derived from an EMBL/GenBank/DDBJ whole genome shotgun (WGS) entry which is preliminary data.</text>
</comment>
<evidence type="ECO:0008006" key="6">
    <source>
        <dbReference type="Google" id="ProtNLM"/>
    </source>
</evidence>